<proteinExistence type="predicted"/>
<dbReference type="PANTHER" id="PTHR10476">
    <property type="entry name" value="CHARGED MULTIVESICULAR BODY PROTEIN"/>
    <property type="match status" value="1"/>
</dbReference>
<evidence type="ECO:0000313" key="2">
    <source>
        <dbReference type="EMBL" id="KAK8886973.1"/>
    </source>
</evidence>
<dbReference type="Gene3D" id="6.10.140.1230">
    <property type="match status" value="1"/>
</dbReference>
<name>A0ABR2K774_9EUKA</name>
<feature type="compositionally biased region" description="Basic and acidic residues" evidence="1">
    <location>
        <begin position="22"/>
        <end position="33"/>
    </location>
</feature>
<dbReference type="InterPro" id="IPR005024">
    <property type="entry name" value="Snf7_fam"/>
</dbReference>
<comment type="caution">
    <text evidence="2">The sequence shown here is derived from an EMBL/GenBank/DDBJ whole genome shotgun (WGS) entry which is preliminary data.</text>
</comment>
<sequence>MFKKKVPPQEQAKQWKTTIRQQRRELEHQSRRIEREEERLKLKVKNMIKQGQGQAAMPLVTELANSKKTRSKLLKTCTQLDSLTRQIDLQMAQVKVCGCFQQSAEISHMMNQMVKLPEMQATMVQLQQEMEKANLAQEMTDDAMDAIDDTDPEDQELATKLVYNSIVSEINKTGTKQIEPLPVDQSEIEENPDLIKMLKA</sequence>
<accession>A0ABR2K774</accession>
<feature type="compositionally biased region" description="Polar residues" evidence="1">
    <location>
        <begin position="11"/>
        <end position="20"/>
    </location>
</feature>
<evidence type="ECO:0000313" key="3">
    <source>
        <dbReference type="Proteomes" id="UP001470230"/>
    </source>
</evidence>
<organism evidence="2 3">
    <name type="scientific">Tritrichomonas musculus</name>
    <dbReference type="NCBI Taxonomy" id="1915356"/>
    <lineage>
        <taxon>Eukaryota</taxon>
        <taxon>Metamonada</taxon>
        <taxon>Parabasalia</taxon>
        <taxon>Tritrichomonadida</taxon>
        <taxon>Tritrichomonadidae</taxon>
        <taxon>Tritrichomonas</taxon>
    </lineage>
</organism>
<gene>
    <name evidence="2" type="ORF">M9Y10_038008</name>
</gene>
<dbReference type="Proteomes" id="UP001470230">
    <property type="component" value="Unassembled WGS sequence"/>
</dbReference>
<feature type="region of interest" description="Disordered" evidence="1">
    <location>
        <begin position="1"/>
        <end position="33"/>
    </location>
</feature>
<dbReference type="EMBL" id="JAPFFF010000006">
    <property type="protein sequence ID" value="KAK8886973.1"/>
    <property type="molecule type" value="Genomic_DNA"/>
</dbReference>
<evidence type="ECO:0000256" key="1">
    <source>
        <dbReference type="SAM" id="MobiDB-lite"/>
    </source>
</evidence>
<protein>
    <submittedName>
        <fullName evidence="2">Charged multivesicular body protein 3</fullName>
    </submittedName>
</protein>
<dbReference type="Pfam" id="PF03357">
    <property type="entry name" value="Snf7"/>
    <property type="match status" value="1"/>
</dbReference>
<reference evidence="2 3" key="1">
    <citation type="submission" date="2024-04" db="EMBL/GenBank/DDBJ databases">
        <title>Tritrichomonas musculus Genome.</title>
        <authorList>
            <person name="Alves-Ferreira E."/>
            <person name="Grigg M."/>
            <person name="Lorenzi H."/>
            <person name="Galac M."/>
        </authorList>
    </citation>
    <scope>NUCLEOTIDE SEQUENCE [LARGE SCALE GENOMIC DNA]</scope>
    <source>
        <strain evidence="2 3">EAF2021</strain>
    </source>
</reference>
<keyword evidence="3" id="KW-1185">Reference proteome</keyword>